<sequence>MSEFAMPADPQEPTQHIGIYSGFMEEIKLRTAAIDRYMDRFKTEAGAVDGFTDAESCILQVRYVCELIALSSAAVHNLIGITSRIRDSYQPGMIFKLLEGSNKNSFPRAVTYGAAPASYEFKKGEMDLAELKKVYNECGELLHRGALKHALAGKQREYAPEEILGWVNRIKALLNLHVVLMLDAGIVVLVTLSNENGEVQVALAQSDGPAILVEDDEASA</sequence>
<dbReference type="EMBL" id="BMGD01000004">
    <property type="protein sequence ID" value="GGB68894.1"/>
    <property type="molecule type" value="Genomic_DNA"/>
</dbReference>
<evidence type="ECO:0008006" key="3">
    <source>
        <dbReference type="Google" id="ProtNLM"/>
    </source>
</evidence>
<dbReference type="RefSeq" id="WP_188514784.1">
    <property type="nucleotide sequence ID" value="NZ_BMGD01000004.1"/>
</dbReference>
<proteinExistence type="predicted"/>
<organism evidence="1 2">
    <name type="scientific">Blastomonas aquatica</name>
    <dbReference type="NCBI Taxonomy" id="1510276"/>
    <lineage>
        <taxon>Bacteria</taxon>
        <taxon>Pseudomonadati</taxon>
        <taxon>Pseudomonadota</taxon>
        <taxon>Alphaproteobacteria</taxon>
        <taxon>Sphingomonadales</taxon>
        <taxon>Sphingomonadaceae</taxon>
        <taxon>Blastomonas</taxon>
    </lineage>
</organism>
<dbReference type="Proteomes" id="UP000614261">
    <property type="component" value="Unassembled WGS sequence"/>
</dbReference>
<protein>
    <recommendedName>
        <fullName evidence="3">HEPN AbiU2-like domain-containing protein</fullName>
    </recommendedName>
</protein>
<accession>A0ABQ1JH67</accession>
<evidence type="ECO:0000313" key="2">
    <source>
        <dbReference type="Proteomes" id="UP000614261"/>
    </source>
</evidence>
<name>A0ABQ1JH67_9SPHN</name>
<evidence type="ECO:0000313" key="1">
    <source>
        <dbReference type="EMBL" id="GGB68894.1"/>
    </source>
</evidence>
<comment type="caution">
    <text evidence="1">The sequence shown here is derived from an EMBL/GenBank/DDBJ whole genome shotgun (WGS) entry which is preliminary data.</text>
</comment>
<reference evidence="2" key="1">
    <citation type="journal article" date="2019" name="Int. J. Syst. Evol. Microbiol.">
        <title>The Global Catalogue of Microorganisms (GCM) 10K type strain sequencing project: providing services to taxonomists for standard genome sequencing and annotation.</title>
        <authorList>
            <consortium name="The Broad Institute Genomics Platform"/>
            <consortium name="The Broad Institute Genome Sequencing Center for Infectious Disease"/>
            <person name="Wu L."/>
            <person name="Ma J."/>
        </authorList>
    </citation>
    <scope>NUCLEOTIDE SEQUENCE [LARGE SCALE GENOMIC DNA]</scope>
    <source>
        <strain evidence="2">CGMCC 1.12851</strain>
    </source>
</reference>
<gene>
    <name evidence="1" type="ORF">GCM10010833_25140</name>
</gene>
<keyword evidence="2" id="KW-1185">Reference proteome</keyword>